<dbReference type="RefSeq" id="WP_176804069.1">
    <property type="nucleotide sequence ID" value="NZ_JABXYJ010000006.1"/>
</dbReference>
<dbReference type="Gene3D" id="3.30.720.120">
    <property type="match status" value="1"/>
</dbReference>
<dbReference type="EMBL" id="JABXYJ010000006">
    <property type="protein sequence ID" value="NVO78538.1"/>
    <property type="molecule type" value="Genomic_DNA"/>
</dbReference>
<keyword evidence="3" id="KW-1185">Reference proteome</keyword>
<proteinExistence type="predicted"/>
<gene>
    <name evidence="2" type="ORF">HV832_11915</name>
</gene>
<dbReference type="PROSITE" id="PS51819">
    <property type="entry name" value="VOC"/>
    <property type="match status" value="1"/>
</dbReference>
<reference evidence="2 3" key="1">
    <citation type="submission" date="2020-06" db="EMBL/GenBank/DDBJ databases">
        <authorList>
            <person name="Qiu C."/>
            <person name="Liu Z."/>
        </authorList>
    </citation>
    <scope>NUCLEOTIDE SEQUENCE [LARGE SCALE GENOMIC DNA]</scope>
    <source>
        <strain evidence="2 3">EM 1</strain>
    </source>
</reference>
<organism evidence="2 3">
    <name type="scientific">Undibacterium oligocarboniphilum</name>
    <dbReference type="NCBI Taxonomy" id="666702"/>
    <lineage>
        <taxon>Bacteria</taxon>
        <taxon>Pseudomonadati</taxon>
        <taxon>Pseudomonadota</taxon>
        <taxon>Betaproteobacteria</taxon>
        <taxon>Burkholderiales</taxon>
        <taxon>Oxalobacteraceae</taxon>
        <taxon>Undibacterium</taxon>
    </lineage>
</organism>
<dbReference type="InterPro" id="IPR004360">
    <property type="entry name" value="Glyas_Fos-R_dOase_dom"/>
</dbReference>
<dbReference type="SUPFAM" id="SSF54593">
    <property type="entry name" value="Glyoxalase/Bleomycin resistance protein/Dihydroxybiphenyl dioxygenase"/>
    <property type="match status" value="1"/>
</dbReference>
<evidence type="ECO:0000313" key="3">
    <source>
        <dbReference type="Proteomes" id="UP000588051"/>
    </source>
</evidence>
<dbReference type="PIRSF" id="PIRSF039020">
    <property type="entry name" value="EhpR"/>
    <property type="match status" value="1"/>
</dbReference>
<evidence type="ECO:0000259" key="1">
    <source>
        <dbReference type="PROSITE" id="PS51819"/>
    </source>
</evidence>
<dbReference type="InterPro" id="IPR037523">
    <property type="entry name" value="VOC_core"/>
</dbReference>
<feature type="domain" description="VOC" evidence="1">
    <location>
        <begin position="3"/>
        <end position="122"/>
    </location>
</feature>
<sequence length="124" mass="13633">MDSQAYFIQYVNHPLESAAWYERLLGKAPVEASPGFALFILGGGAKLGLWKRQDVLPVAGTHCECAQTELCLPVASEAALHDAYGKWQQLGIHILQTPTALDFGLSCTAETPDGHRLRLFYPMM</sequence>
<comment type="caution">
    <text evidence="2">The sequence shown here is derived from an EMBL/GenBank/DDBJ whole genome shotgun (WGS) entry which is preliminary data.</text>
</comment>
<accession>A0A850QGX7</accession>
<dbReference type="InterPro" id="IPR029068">
    <property type="entry name" value="Glyas_Bleomycin-R_OHBP_Dase"/>
</dbReference>
<dbReference type="Proteomes" id="UP000588051">
    <property type="component" value="Unassembled WGS sequence"/>
</dbReference>
<evidence type="ECO:0000313" key="2">
    <source>
        <dbReference type="EMBL" id="NVO78538.1"/>
    </source>
</evidence>
<dbReference type="Gene3D" id="3.30.720.110">
    <property type="match status" value="1"/>
</dbReference>
<dbReference type="AlphaFoldDB" id="A0A850QGX7"/>
<dbReference type="Pfam" id="PF00903">
    <property type="entry name" value="Glyoxalase"/>
    <property type="match status" value="1"/>
</dbReference>
<dbReference type="InterPro" id="IPR026275">
    <property type="entry name" value="Glyoxalase/dOase/EhpR"/>
</dbReference>
<protein>
    <submittedName>
        <fullName evidence="2">Drug:proton antiporter</fullName>
    </submittedName>
</protein>
<name>A0A850QGX7_9BURK</name>